<dbReference type="Pfam" id="PF19850">
    <property type="entry name" value="DUF6325"/>
    <property type="match status" value="1"/>
</dbReference>
<dbReference type="KEGG" id="nml:Namu_1735"/>
<dbReference type="RefSeq" id="WP_015747028.1">
    <property type="nucleotide sequence ID" value="NC_013235.1"/>
</dbReference>
<dbReference type="OrthoDB" id="1779644at2"/>
<evidence type="ECO:0000313" key="2">
    <source>
        <dbReference type="Proteomes" id="UP000002218"/>
    </source>
</evidence>
<gene>
    <name evidence="1" type="ordered locus">Namu_1735</name>
</gene>
<sequence>MTEVVEQAAVDELGPVDYLVVEFPGSDFKGEILGELADLVQRGIVRVLDALIIVKDPDGSYEAFEFDSAEVGELGEIRGLEAELAELLSADDVTAVAEALEPGSAAGLLVYENLWAATFASAVRRAGGQLVANGRIPVQALLAAIEEDLDDDGPQS</sequence>
<dbReference type="eggNOG" id="COG4803">
    <property type="taxonomic scope" value="Bacteria"/>
</dbReference>
<dbReference type="Proteomes" id="UP000002218">
    <property type="component" value="Chromosome"/>
</dbReference>
<dbReference type="HOGENOM" id="CLU_117572_0_0_11"/>
<keyword evidence="2" id="KW-1185">Reference proteome</keyword>
<dbReference type="STRING" id="479431.Namu_1735"/>
<proteinExistence type="predicted"/>
<dbReference type="InParanoid" id="C8XG14"/>
<evidence type="ECO:0000313" key="1">
    <source>
        <dbReference type="EMBL" id="ACV78125.1"/>
    </source>
</evidence>
<dbReference type="EMBL" id="CP001737">
    <property type="protein sequence ID" value="ACV78125.1"/>
    <property type="molecule type" value="Genomic_DNA"/>
</dbReference>
<dbReference type="AlphaFoldDB" id="C8XG14"/>
<reference evidence="2" key="1">
    <citation type="submission" date="2009-09" db="EMBL/GenBank/DDBJ databases">
        <title>The complete genome of Nakamurella multipartita DSM 44233.</title>
        <authorList>
            <consortium name="US DOE Joint Genome Institute (JGI-PGF)"/>
            <person name="Lucas S."/>
            <person name="Copeland A."/>
            <person name="Lapidus A."/>
            <person name="Glavina del Rio T."/>
            <person name="Dalin E."/>
            <person name="Tice H."/>
            <person name="Bruce D."/>
            <person name="Goodwin L."/>
            <person name="Pitluck S."/>
            <person name="Kyrpides N."/>
            <person name="Mavromatis K."/>
            <person name="Ivanova N."/>
            <person name="Ovchinnikova G."/>
            <person name="Sims D."/>
            <person name="Meincke L."/>
            <person name="Brettin T."/>
            <person name="Detter J.C."/>
            <person name="Han C."/>
            <person name="Larimer F."/>
            <person name="Land M."/>
            <person name="Hauser L."/>
            <person name="Markowitz V."/>
            <person name="Cheng J.-F."/>
            <person name="Hugenholtz P."/>
            <person name="Woyke T."/>
            <person name="Wu D."/>
            <person name="Klenk H.-P."/>
            <person name="Eisen J.A."/>
        </authorList>
    </citation>
    <scope>NUCLEOTIDE SEQUENCE [LARGE SCALE GENOMIC DNA]</scope>
    <source>
        <strain evidence="2">ATCC 700099 / DSM 44233 / CIP 104796 / JCM 9543 / NBRC 105858 / Y-104</strain>
    </source>
</reference>
<evidence type="ECO:0008006" key="3">
    <source>
        <dbReference type="Google" id="ProtNLM"/>
    </source>
</evidence>
<reference evidence="1 2" key="2">
    <citation type="journal article" date="2010" name="Stand. Genomic Sci.">
        <title>Complete genome sequence of Nakamurella multipartita type strain (Y-104).</title>
        <authorList>
            <person name="Tice H."/>
            <person name="Mayilraj S."/>
            <person name="Sims D."/>
            <person name="Lapidus A."/>
            <person name="Nolan M."/>
            <person name="Lucas S."/>
            <person name="Glavina Del Rio T."/>
            <person name="Copeland A."/>
            <person name="Cheng J.F."/>
            <person name="Meincke L."/>
            <person name="Bruce D."/>
            <person name="Goodwin L."/>
            <person name="Pitluck S."/>
            <person name="Ivanova N."/>
            <person name="Mavromatis K."/>
            <person name="Ovchinnikova G."/>
            <person name="Pati A."/>
            <person name="Chen A."/>
            <person name="Palaniappan K."/>
            <person name="Land M."/>
            <person name="Hauser L."/>
            <person name="Chang Y.J."/>
            <person name="Jeffries C.D."/>
            <person name="Detter J.C."/>
            <person name="Brettin T."/>
            <person name="Rohde M."/>
            <person name="Goker M."/>
            <person name="Bristow J."/>
            <person name="Eisen J.A."/>
            <person name="Markowitz V."/>
            <person name="Hugenholtz P."/>
            <person name="Kyrpides N.C."/>
            <person name="Klenk H.P."/>
            <person name="Chen F."/>
        </authorList>
    </citation>
    <scope>NUCLEOTIDE SEQUENCE [LARGE SCALE GENOMIC DNA]</scope>
    <source>
        <strain evidence="2">ATCC 700099 / DSM 44233 / CIP 104796 / JCM 9543 / NBRC 105858 / Y-104</strain>
    </source>
</reference>
<protein>
    <recommendedName>
        <fullName evidence="3">DUF1269 domain-containing protein</fullName>
    </recommendedName>
</protein>
<name>C8XG14_NAKMY</name>
<organism evidence="1 2">
    <name type="scientific">Nakamurella multipartita (strain ATCC 700099 / DSM 44233 / CIP 104796 / JCM 9543 / NBRC 105858 / Y-104)</name>
    <name type="common">Microsphaera multipartita</name>
    <dbReference type="NCBI Taxonomy" id="479431"/>
    <lineage>
        <taxon>Bacteria</taxon>
        <taxon>Bacillati</taxon>
        <taxon>Actinomycetota</taxon>
        <taxon>Actinomycetes</taxon>
        <taxon>Nakamurellales</taxon>
        <taxon>Nakamurellaceae</taxon>
        <taxon>Nakamurella</taxon>
    </lineage>
</organism>
<dbReference type="InterPro" id="IPR046288">
    <property type="entry name" value="DUF6325"/>
</dbReference>
<accession>C8XG14</accession>